<organism evidence="12 13">
    <name type="scientific">Podarcis muralis</name>
    <name type="common">Wall lizard</name>
    <name type="synonym">Lacerta muralis</name>
    <dbReference type="NCBI Taxonomy" id="64176"/>
    <lineage>
        <taxon>Eukaryota</taxon>
        <taxon>Metazoa</taxon>
        <taxon>Chordata</taxon>
        <taxon>Craniata</taxon>
        <taxon>Vertebrata</taxon>
        <taxon>Euteleostomi</taxon>
        <taxon>Lepidosauria</taxon>
        <taxon>Squamata</taxon>
        <taxon>Bifurcata</taxon>
        <taxon>Unidentata</taxon>
        <taxon>Episquamata</taxon>
        <taxon>Laterata</taxon>
        <taxon>Lacertibaenia</taxon>
        <taxon>Lacertidae</taxon>
        <taxon>Podarcis</taxon>
    </lineage>
</organism>
<evidence type="ECO:0000256" key="10">
    <source>
        <dbReference type="SAM" id="MobiDB-lite"/>
    </source>
</evidence>
<dbReference type="GO" id="GO:0006123">
    <property type="term" value="P:mitochondrial electron transport, cytochrome c to oxygen"/>
    <property type="evidence" value="ECO:0007669"/>
    <property type="project" value="InterPro"/>
</dbReference>
<name>A0A670IK84_PODMU</name>
<feature type="region of interest" description="Disordered" evidence="10">
    <location>
        <begin position="1"/>
        <end position="25"/>
    </location>
</feature>
<evidence type="ECO:0000256" key="2">
    <source>
        <dbReference type="ARBA" id="ARBA00004673"/>
    </source>
</evidence>
<evidence type="ECO:0000313" key="12">
    <source>
        <dbReference type="Ensembl" id="ENSPMRP00000012453.1"/>
    </source>
</evidence>
<comment type="subcellular location">
    <subcellularLocation>
        <location evidence="1">Mitochondrion inner membrane</location>
        <topology evidence="1">Single-pass membrane protein</topology>
    </subcellularLocation>
</comment>
<evidence type="ECO:0000256" key="3">
    <source>
        <dbReference type="ARBA" id="ARBA00010117"/>
    </source>
</evidence>
<dbReference type="PANTHER" id="PTHR16717">
    <property type="entry name" value="CYTOCHROME C OXIDASE POLYPEPTIDE VIII"/>
    <property type="match status" value="1"/>
</dbReference>
<sequence>MSNSDSGRAPDISKLPSSPSVTSKTPKDLIGLVETIVSLTTFFISFMVPSDWILMNLESYKS</sequence>
<evidence type="ECO:0000256" key="11">
    <source>
        <dbReference type="SAM" id="Phobius"/>
    </source>
</evidence>
<reference evidence="12" key="2">
    <citation type="submission" date="2025-08" db="UniProtKB">
        <authorList>
            <consortium name="Ensembl"/>
        </authorList>
    </citation>
    <scope>IDENTIFICATION</scope>
</reference>
<feature type="transmembrane region" description="Helical" evidence="11">
    <location>
        <begin position="29"/>
        <end position="54"/>
    </location>
</feature>
<feature type="compositionally biased region" description="Low complexity" evidence="10">
    <location>
        <begin position="13"/>
        <end position="24"/>
    </location>
</feature>
<dbReference type="Pfam" id="PF02285">
    <property type="entry name" value="COX8"/>
    <property type="match status" value="1"/>
</dbReference>
<dbReference type="Ensembl" id="ENSPMRT00000013298.1">
    <property type="protein sequence ID" value="ENSPMRP00000012453.1"/>
    <property type="gene ID" value="ENSPMRG00000008325.1"/>
</dbReference>
<proteinExistence type="inferred from homology"/>
<comment type="pathway">
    <text evidence="2">Energy metabolism; oxidative phosphorylation.</text>
</comment>
<dbReference type="InterPro" id="IPR036548">
    <property type="entry name" value="Cyt_c_oxidase_su8_sf"/>
</dbReference>
<dbReference type="Proteomes" id="UP000472272">
    <property type="component" value="Chromosome 8"/>
</dbReference>
<evidence type="ECO:0000256" key="4">
    <source>
        <dbReference type="ARBA" id="ARBA00022692"/>
    </source>
</evidence>
<dbReference type="UniPathway" id="UPA00705"/>
<evidence type="ECO:0000256" key="6">
    <source>
        <dbReference type="ARBA" id="ARBA00022946"/>
    </source>
</evidence>
<dbReference type="PANTHER" id="PTHR16717:SF5">
    <property type="entry name" value="CYTOCHROME C OXIDASE SUBUNIT 8, ISOFORM A"/>
    <property type="match status" value="1"/>
</dbReference>
<protein>
    <submittedName>
        <fullName evidence="12">Uncharacterized protein</fullName>
    </submittedName>
</protein>
<dbReference type="InterPro" id="IPR003205">
    <property type="entry name" value="Cyt_c_oxidase_su8"/>
</dbReference>
<keyword evidence="8" id="KW-0496">Mitochondrion</keyword>
<evidence type="ECO:0000313" key="13">
    <source>
        <dbReference type="Proteomes" id="UP000472272"/>
    </source>
</evidence>
<evidence type="ECO:0000256" key="5">
    <source>
        <dbReference type="ARBA" id="ARBA00022792"/>
    </source>
</evidence>
<keyword evidence="5" id="KW-0999">Mitochondrion inner membrane</keyword>
<dbReference type="Gene3D" id="4.10.81.10">
    <property type="entry name" value="Cytochrome c oxidase, subunit 8"/>
    <property type="match status" value="1"/>
</dbReference>
<reference evidence="12 13" key="1">
    <citation type="journal article" date="2019" name="Proc. Natl. Acad. Sci. U.S.A.">
        <title>Regulatory changes in pterin and carotenoid genes underlie balanced color polymorphisms in the wall lizard.</title>
        <authorList>
            <person name="Andrade P."/>
            <person name="Pinho C."/>
            <person name="Perez I de Lanuza G."/>
            <person name="Afonso S."/>
            <person name="Brejcha J."/>
            <person name="Rubin C.J."/>
            <person name="Wallerman O."/>
            <person name="Pereira P."/>
            <person name="Sabatino S.J."/>
            <person name="Bellati A."/>
            <person name="Pellitteri-Rosa D."/>
            <person name="Bosakova Z."/>
            <person name="Bunikis I."/>
            <person name="Carretero M.A."/>
            <person name="Feiner N."/>
            <person name="Marsik P."/>
            <person name="Pauperio F."/>
            <person name="Salvi D."/>
            <person name="Soler L."/>
            <person name="While G.M."/>
            <person name="Uller T."/>
            <person name="Font E."/>
            <person name="Andersson L."/>
            <person name="Carneiro M."/>
        </authorList>
    </citation>
    <scope>NUCLEOTIDE SEQUENCE</scope>
</reference>
<evidence type="ECO:0000256" key="8">
    <source>
        <dbReference type="ARBA" id="ARBA00023128"/>
    </source>
</evidence>
<dbReference type="AlphaFoldDB" id="A0A670IK84"/>
<evidence type="ECO:0000256" key="9">
    <source>
        <dbReference type="ARBA" id="ARBA00023136"/>
    </source>
</evidence>
<reference evidence="12" key="3">
    <citation type="submission" date="2025-09" db="UniProtKB">
        <authorList>
            <consortium name="Ensembl"/>
        </authorList>
    </citation>
    <scope>IDENTIFICATION</scope>
</reference>
<dbReference type="SUPFAM" id="SSF81431">
    <property type="entry name" value="Mitochondrial cytochrome c oxidase subunit VIIIb (aka IX)"/>
    <property type="match status" value="1"/>
</dbReference>
<comment type="similarity">
    <text evidence="3">Belongs to the cytochrome c oxidase VIII family.</text>
</comment>
<keyword evidence="4 11" id="KW-0812">Transmembrane</keyword>
<dbReference type="GO" id="GO:0005743">
    <property type="term" value="C:mitochondrial inner membrane"/>
    <property type="evidence" value="ECO:0007669"/>
    <property type="project" value="UniProtKB-SubCell"/>
</dbReference>
<evidence type="ECO:0000256" key="7">
    <source>
        <dbReference type="ARBA" id="ARBA00022989"/>
    </source>
</evidence>
<accession>A0A670IK84</accession>
<keyword evidence="7 11" id="KW-1133">Transmembrane helix</keyword>
<evidence type="ECO:0000256" key="1">
    <source>
        <dbReference type="ARBA" id="ARBA00004434"/>
    </source>
</evidence>
<dbReference type="GO" id="GO:0045277">
    <property type="term" value="C:respiratory chain complex IV"/>
    <property type="evidence" value="ECO:0007669"/>
    <property type="project" value="InterPro"/>
</dbReference>
<keyword evidence="6" id="KW-0809">Transit peptide</keyword>
<keyword evidence="9 11" id="KW-0472">Membrane</keyword>
<keyword evidence="13" id="KW-1185">Reference proteome</keyword>